<sequence length="248" mass="27594">MASIDGELLFIISVLLIGSFIQGVSGFGLGLISMSFLPLLLPLKDSTLLVLVSTAVISLKIVYKYRASIRWKAISYILLFAIIGRICSFFVLNEFGDLLIMKKLLGVILIGFVFFLFKKDAINPDSNIIKMKTFTAFIGFLGGMIGGVFAVGGPVFVIYLLLRFSEKIEYNVNLQTVFLLTNLFTIILHLLNGDFHHVLGIYVLIAIIPVLIGVQFGLHWFEKLPNHLIKKLASYIVLLAGLNLIFFT</sequence>
<comment type="caution">
    <text evidence="9">The sequence shown here is derived from an EMBL/GenBank/DDBJ whole genome shotgun (WGS) entry which is preliminary data.</text>
</comment>
<keyword evidence="6 8" id="KW-1133">Transmembrane helix</keyword>
<keyword evidence="5 8" id="KW-0812">Transmembrane</keyword>
<dbReference type="InterPro" id="IPR002781">
    <property type="entry name" value="TM_pro_TauE-like"/>
</dbReference>
<evidence type="ECO:0000256" key="5">
    <source>
        <dbReference type="ARBA" id="ARBA00022692"/>
    </source>
</evidence>
<dbReference type="Pfam" id="PF01925">
    <property type="entry name" value="TauE"/>
    <property type="match status" value="1"/>
</dbReference>
<dbReference type="PANTHER" id="PTHR30269">
    <property type="entry name" value="TRANSMEMBRANE PROTEIN YFCA"/>
    <property type="match status" value="1"/>
</dbReference>
<keyword evidence="10" id="KW-1185">Reference proteome</keyword>
<dbReference type="Proteomes" id="UP000789845">
    <property type="component" value="Unassembled WGS sequence"/>
</dbReference>
<keyword evidence="4 8" id="KW-1003">Cell membrane</keyword>
<comment type="similarity">
    <text evidence="2 8">Belongs to the 4-toluene sulfonate uptake permease (TSUP) (TC 2.A.102) family.</text>
</comment>
<comment type="subcellular location">
    <subcellularLocation>
        <location evidence="1 8">Cell membrane</location>
        <topology evidence="1 8">Multi-pass membrane protein</topology>
    </subcellularLocation>
</comment>
<proteinExistence type="inferred from homology"/>
<keyword evidence="3" id="KW-0813">Transport</keyword>
<evidence type="ECO:0000256" key="4">
    <source>
        <dbReference type="ARBA" id="ARBA00022475"/>
    </source>
</evidence>
<dbReference type="PANTHER" id="PTHR30269:SF37">
    <property type="entry name" value="MEMBRANE TRANSPORTER PROTEIN"/>
    <property type="match status" value="1"/>
</dbReference>
<protein>
    <recommendedName>
        <fullName evidence="8">Probable membrane transporter protein</fullName>
    </recommendedName>
</protein>
<dbReference type="EMBL" id="CAKJTG010000005">
    <property type="protein sequence ID" value="CAG9607362.1"/>
    <property type="molecule type" value="Genomic_DNA"/>
</dbReference>
<feature type="transmembrane region" description="Helical" evidence="8">
    <location>
        <begin position="46"/>
        <end position="63"/>
    </location>
</feature>
<feature type="transmembrane region" description="Helical" evidence="8">
    <location>
        <begin position="98"/>
        <end position="117"/>
    </location>
</feature>
<feature type="transmembrane region" description="Helical" evidence="8">
    <location>
        <begin position="7"/>
        <end position="34"/>
    </location>
</feature>
<dbReference type="InterPro" id="IPR052017">
    <property type="entry name" value="TSUP"/>
</dbReference>
<dbReference type="AlphaFoldDB" id="A0A9C7L9T9"/>
<feature type="transmembrane region" description="Helical" evidence="8">
    <location>
        <begin position="174"/>
        <end position="191"/>
    </location>
</feature>
<accession>A0A9C7L9T9</accession>
<evidence type="ECO:0000313" key="9">
    <source>
        <dbReference type="EMBL" id="CAG9607362.1"/>
    </source>
</evidence>
<evidence type="ECO:0000313" key="10">
    <source>
        <dbReference type="Proteomes" id="UP000789845"/>
    </source>
</evidence>
<evidence type="ECO:0000256" key="8">
    <source>
        <dbReference type="RuleBase" id="RU363041"/>
    </source>
</evidence>
<keyword evidence="7 8" id="KW-0472">Membrane</keyword>
<feature type="transmembrane region" description="Helical" evidence="8">
    <location>
        <begin position="75"/>
        <end position="92"/>
    </location>
</feature>
<organism evidence="9 10">
    <name type="scientific">Pseudoneobacillus rhizosphaerae</name>
    <dbReference type="NCBI Taxonomy" id="2880968"/>
    <lineage>
        <taxon>Bacteria</taxon>
        <taxon>Bacillati</taxon>
        <taxon>Bacillota</taxon>
        <taxon>Bacilli</taxon>
        <taxon>Bacillales</taxon>
        <taxon>Bacillaceae</taxon>
        <taxon>Pseudoneobacillus</taxon>
    </lineage>
</organism>
<dbReference type="RefSeq" id="WP_230495629.1">
    <property type="nucleotide sequence ID" value="NZ_CAKJTG010000005.1"/>
</dbReference>
<gene>
    <name evidence="9" type="ORF">NEOCIP111885_01053</name>
</gene>
<evidence type="ECO:0000256" key="3">
    <source>
        <dbReference type="ARBA" id="ARBA00022448"/>
    </source>
</evidence>
<feature type="transmembrane region" description="Helical" evidence="8">
    <location>
        <begin position="227"/>
        <end position="247"/>
    </location>
</feature>
<evidence type="ECO:0000256" key="7">
    <source>
        <dbReference type="ARBA" id="ARBA00023136"/>
    </source>
</evidence>
<reference evidence="9" key="1">
    <citation type="submission" date="2021-10" db="EMBL/GenBank/DDBJ databases">
        <authorList>
            <person name="Criscuolo A."/>
        </authorList>
    </citation>
    <scope>NUCLEOTIDE SEQUENCE</scope>
    <source>
        <strain evidence="9">CIP111885</strain>
    </source>
</reference>
<evidence type="ECO:0000256" key="1">
    <source>
        <dbReference type="ARBA" id="ARBA00004651"/>
    </source>
</evidence>
<evidence type="ECO:0000256" key="6">
    <source>
        <dbReference type="ARBA" id="ARBA00022989"/>
    </source>
</evidence>
<feature type="transmembrane region" description="Helical" evidence="8">
    <location>
        <begin position="198"/>
        <end position="221"/>
    </location>
</feature>
<evidence type="ECO:0000256" key="2">
    <source>
        <dbReference type="ARBA" id="ARBA00009142"/>
    </source>
</evidence>
<feature type="transmembrane region" description="Helical" evidence="8">
    <location>
        <begin position="137"/>
        <end position="162"/>
    </location>
</feature>
<dbReference type="GO" id="GO:0005886">
    <property type="term" value="C:plasma membrane"/>
    <property type="evidence" value="ECO:0007669"/>
    <property type="project" value="UniProtKB-SubCell"/>
</dbReference>
<name>A0A9C7L9T9_9BACI</name>